<dbReference type="HOGENOM" id="CLU_1299018_0_0_11"/>
<organism evidence="1 2">
    <name type="scientific">Sanguibacter keddieii (strain ATCC 51767 / DSM 10542 / NCFB 3025 / ST-74)</name>
    <dbReference type="NCBI Taxonomy" id="446469"/>
    <lineage>
        <taxon>Bacteria</taxon>
        <taxon>Bacillati</taxon>
        <taxon>Actinomycetota</taxon>
        <taxon>Actinomycetes</taxon>
        <taxon>Micrococcales</taxon>
        <taxon>Sanguibacteraceae</taxon>
        <taxon>Sanguibacter</taxon>
    </lineage>
</organism>
<dbReference type="AlphaFoldDB" id="D1BJI8"/>
<dbReference type="Proteomes" id="UP000000322">
    <property type="component" value="Chromosome"/>
</dbReference>
<evidence type="ECO:0000313" key="2">
    <source>
        <dbReference type="Proteomes" id="UP000000322"/>
    </source>
</evidence>
<accession>D1BJI8</accession>
<sequence length="212" mass="21940">MRTRLETALAATAAVAALTVAGCSAPDVDGSAAGGDDSVTLSADYPVYDSLEAAGDEADAVVRGVYISSEVDLLYPIVDAGGDAETNPQDGVDVSQEDLDEMAVVITVSRVEVTEVLKGDLQVGDVIEVSQLGGRYDDVQYDEESTTLLEQVAATEVVVLLNDTGAGRFDLINPAQGLFEVEGDSVTAVEPDSGLGDVDTLDAIRELVAEPS</sequence>
<dbReference type="EMBL" id="CP001819">
    <property type="protein sequence ID" value="ACZ20244.1"/>
    <property type="molecule type" value="Genomic_DNA"/>
</dbReference>
<dbReference type="OrthoDB" id="4826783at2"/>
<name>D1BJI8_SANKS</name>
<dbReference type="KEGG" id="ske:Sked_02750"/>
<protein>
    <submittedName>
        <fullName evidence="1">Uncharacterized protein</fullName>
    </submittedName>
</protein>
<evidence type="ECO:0000313" key="1">
    <source>
        <dbReference type="EMBL" id="ACZ20244.1"/>
    </source>
</evidence>
<dbReference type="PROSITE" id="PS51257">
    <property type="entry name" value="PROKAR_LIPOPROTEIN"/>
    <property type="match status" value="1"/>
</dbReference>
<gene>
    <name evidence="1" type="ordered locus">Sked_02750</name>
</gene>
<reference evidence="1 2" key="1">
    <citation type="journal article" date="2009" name="Stand. Genomic Sci.">
        <title>Complete genome sequence of Sanguibacter keddieii type strain (ST-74).</title>
        <authorList>
            <person name="Ivanova N."/>
            <person name="Sikorski J."/>
            <person name="Sims D."/>
            <person name="Brettin T."/>
            <person name="Detter J.C."/>
            <person name="Han C."/>
            <person name="Lapidus A."/>
            <person name="Copeland A."/>
            <person name="Glavina Del Rio T."/>
            <person name="Nolan M."/>
            <person name="Chen F."/>
            <person name="Lucas S."/>
            <person name="Tice H."/>
            <person name="Cheng J.F."/>
            <person name="Bruce D."/>
            <person name="Goodwin L."/>
            <person name="Pitluck S."/>
            <person name="Pati A."/>
            <person name="Mavromatis K."/>
            <person name="Chen A."/>
            <person name="Palaniappan K."/>
            <person name="D'haeseleer P."/>
            <person name="Chain P."/>
            <person name="Bristow J."/>
            <person name="Eisen J.A."/>
            <person name="Markowitz V."/>
            <person name="Hugenholtz P."/>
            <person name="Goker M."/>
            <person name="Pukall R."/>
            <person name="Klenk H.P."/>
            <person name="Kyrpides N.C."/>
        </authorList>
    </citation>
    <scope>NUCLEOTIDE SEQUENCE [LARGE SCALE GENOMIC DNA]</scope>
    <source>
        <strain evidence="2">ATCC 51767 / DSM 10542 / NCFB 3025 / ST-74</strain>
    </source>
</reference>
<keyword evidence="2" id="KW-1185">Reference proteome</keyword>
<proteinExistence type="predicted"/>
<dbReference type="RefSeq" id="WP_012865313.1">
    <property type="nucleotide sequence ID" value="NC_013521.1"/>
</dbReference>
<dbReference type="eggNOG" id="ENOG50331K3">
    <property type="taxonomic scope" value="Bacteria"/>
</dbReference>